<gene>
    <name evidence="2" type="ORF">F6J89_05875</name>
</gene>
<feature type="compositionally biased region" description="Low complexity" evidence="1">
    <location>
        <begin position="85"/>
        <end position="100"/>
    </location>
</feature>
<dbReference type="EMBL" id="JAAHFQ010000078">
    <property type="protein sequence ID" value="NER27164.1"/>
    <property type="molecule type" value="Genomic_DNA"/>
</dbReference>
<comment type="caution">
    <text evidence="2">The sequence shown here is derived from an EMBL/GenBank/DDBJ whole genome shotgun (WGS) entry which is preliminary data.</text>
</comment>
<name>A0A6B3NAW8_9CYAN</name>
<feature type="compositionally biased region" description="Polar residues" evidence="1">
    <location>
        <begin position="101"/>
        <end position="125"/>
    </location>
</feature>
<proteinExistence type="predicted"/>
<protein>
    <submittedName>
        <fullName evidence="2">Uncharacterized protein</fullName>
    </submittedName>
</protein>
<evidence type="ECO:0000313" key="2">
    <source>
        <dbReference type="EMBL" id="NER27164.1"/>
    </source>
</evidence>
<reference evidence="2" key="1">
    <citation type="submission" date="2019-11" db="EMBL/GenBank/DDBJ databases">
        <title>Genomic insights into an expanded diversity of filamentous marine cyanobacteria reveals the extraordinary biosynthetic potential of Moorea and Okeania.</title>
        <authorList>
            <person name="Ferreira Leao T."/>
            <person name="Wang M."/>
            <person name="Moss N."/>
            <person name="Da Silva R."/>
            <person name="Sanders J."/>
            <person name="Nurk S."/>
            <person name="Gurevich A."/>
            <person name="Humphrey G."/>
            <person name="Reher R."/>
            <person name="Zhu Q."/>
            <person name="Belda-Ferre P."/>
            <person name="Glukhov E."/>
            <person name="Rex R."/>
            <person name="Dorrestein P.C."/>
            <person name="Knight R."/>
            <person name="Pevzner P."/>
            <person name="Gerwick W.H."/>
            <person name="Gerwick L."/>
        </authorList>
    </citation>
    <scope>NUCLEOTIDE SEQUENCE</scope>
    <source>
        <strain evidence="2">SIO1C4</strain>
    </source>
</reference>
<evidence type="ECO:0000256" key="1">
    <source>
        <dbReference type="SAM" id="MobiDB-lite"/>
    </source>
</evidence>
<dbReference type="AlphaFoldDB" id="A0A6B3NAW8"/>
<feature type="region of interest" description="Disordered" evidence="1">
    <location>
        <begin position="77"/>
        <end position="125"/>
    </location>
</feature>
<sequence>MSVYKESIQAFIEILESGLISTADWADLSQRASNLSEDDEEICEEIDQWLQLESRSQIREAYIQKLEAIAASSPIENDNSIGIAKSKSTTPSNQPSPSSKEQVVNAIQRNSPLPDSDTTPSEPKN</sequence>
<accession>A0A6B3NAW8</accession>
<organism evidence="2">
    <name type="scientific">Symploca sp. SIO1C4</name>
    <dbReference type="NCBI Taxonomy" id="2607765"/>
    <lineage>
        <taxon>Bacteria</taxon>
        <taxon>Bacillati</taxon>
        <taxon>Cyanobacteriota</taxon>
        <taxon>Cyanophyceae</taxon>
        <taxon>Coleofasciculales</taxon>
        <taxon>Coleofasciculaceae</taxon>
        <taxon>Symploca</taxon>
    </lineage>
</organism>